<organism evidence="1 2">
    <name type="scientific">Coniosporium tulheliwenetii</name>
    <dbReference type="NCBI Taxonomy" id="3383036"/>
    <lineage>
        <taxon>Eukaryota</taxon>
        <taxon>Fungi</taxon>
        <taxon>Dikarya</taxon>
        <taxon>Ascomycota</taxon>
        <taxon>Pezizomycotina</taxon>
        <taxon>Dothideomycetes</taxon>
        <taxon>Dothideomycetes incertae sedis</taxon>
        <taxon>Coniosporium</taxon>
    </lineage>
</organism>
<dbReference type="Proteomes" id="UP001172680">
    <property type="component" value="Unassembled WGS sequence"/>
</dbReference>
<proteinExistence type="predicted"/>
<reference evidence="1" key="1">
    <citation type="submission" date="2022-10" db="EMBL/GenBank/DDBJ databases">
        <title>Culturing micro-colonial fungi from biological soil crusts in the Mojave desert and describing Neophaeococcomyces mojavensis, and introducing the new genera and species Taxawa tesnikishii.</title>
        <authorList>
            <person name="Kurbessoian T."/>
            <person name="Stajich J.E."/>
        </authorList>
    </citation>
    <scope>NUCLEOTIDE SEQUENCE</scope>
    <source>
        <strain evidence="1">JES_115</strain>
    </source>
</reference>
<comment type="caution">
    <text evidence="1">The sequence shown here is derived from an EMBL/GenBank/DDBJ whole genome shotgun (WGS) entry which is preliminary data.</text>
</comment>
<accession>A0ACC2ZKQ9</accession>
<name>A0ACC2ZKQ9_9PEZI</name>
<gene>
    <name evidence="1" type="ORF">H2199_001918</name>
</gene>
<sequence length="266" mass="30566">MTEEANKVVKKRKLDEDTLPDTDAPKDETFVCDVDTVNEGLSHIKLTFNKALACRASPFFDKAFRDGSTEATTGIFKFYDDKINIWREVSSYIHRGRVFEDSGQYFKVWKDWELLCQLWLLAERLGISNLQNLTMDAIAVKANGTKLENFRTSSGLWYSYTYTDPGSPLRCMFRDIAVRKMQPSYFERNQDREIFKGELLADLRDPLMARLKQKKKQPRLDAEQYYVTATPPGSHTATTSPQPEASKRGSLNEGCKLTLRDFSVLQ</sequence>
<evidence type="ECO:0000313" key="1">
    <source>
        <dbReference type="EMBL" id="KAJ9648140.1"/>
    </source>
</evidence>
<evidence type="ECO:0000313" key="2">
    <source>
        <dbReference type="Proteomes" id="UP001172680"/>
    </source>
</evidence>
<dbReference type="EMBL" id="JAPDRP010000004">
    <property type="protein sequence ID" value="KAJ9648140.1"/>
    <property type="molecule type" value="Genomic_DNA"/>
</dbReference>
<protein>
    <submittedName>
        <fullName evidence="1">Uncharacterized protein</fullName>
    </submittedName>
</protein>
<keyword evidence="2" id="KW-1185">Reference proteome</keyword>